<accession>A0AAW5P7N3</accession>
<gene>
    <name evidence="2" type="ORF">GGP99_001771</name>
</gene>
<sequence length="121" mass="13617">MANSDKKEILNALGQMAQAAEAADTASSNNSQGSILEQLLDEVKRLNDNIEEEKEAQKGRAEHFLDEFDRLEKKYEESTFTSLSADQRMEKARGIAPRVRVSREVTEDDMRVLADLAEELS</sequence>
<dbReference type="EMBL" id="JANTZM010000007">
    <property type="protein sequence ID" value="MCS4157807.1"/>
    <property type="molecule type" value="Genomic_DNA"/>
</dbReference>
<dbReference type="AlphaFoldDB" id="A0AAW5P7N3"/>
<keyword evidence="1" id="KW-0175">Coiled coil</keyword>
<evidence type="ECO:0000313" key="2">
    <source>
        <dbReference type="EMBL" id="MCS4157807.1"/>
    </source>
</evidence>
<organism evidence="2 3">
    <name type="scientific">Salinibacter ruber</name>
    <dbReference type="NCBI Taxonomy" id="146919"/>
    <lineage>
        <taxon>Bacteria</taxon>
        <taxon>Pseudomonadati</taxon>
        <taxon>Rhodothermota</taxon>
        <taxon>Rhodothermia</taxon>
        <taxon>Rhodothermales</taxon>
        <taxon>Salinibacteraceae</taxon>
        <taxon>Salinibacter</taxon>
    </lineage>
</organism>
<proteinExistence type="predicted"/>
<dbReference type="Proteomes" id="UP001155110">
    <property type="component" value="Unassembled WGS sequence"/>
</dbReference>
<evidence type="ECO:0000256" key="1">
    <source>
        <dbReference type="SAM" id="Coils"/>
    </source>
</evidence>
<comment type="caution">
    <text evidence="2">The sequence shown here is derived from an EMBL/GenBank/DDBJ whole genome shotgun (WGS) entry which is preliminary data.</text>
</comment>
<reference evidence="2" key="1">
    <citation type="submission" date="2022-08" db="EMBL/GenBank/DDBJ databases">
        <title>Genomic Encyclopedia of Type Strains, Phase V (KMG-V): Genome sequencing to study the core and pangenomes of soil and plant-associated prokaryotes.</title>
        <authorList>
            <person name="Whitman W."/>
        </authorList>
    </citation>
    <scope>NUCLEOTIDE SEQUENCE</scope>
    <source>
        <strain evidence="2">SP3002</strain>
    </source>
</reference>
<feature type="coiled-coil region" evidence="1">
    <location>
        <begin position="33"/>
        <end position="74"/>
    </location>
</feature>
<protein>
    <submittedName>
        <fullName evidence="2">Uncharacterized protein</fullName>
    </submittedName>
</protein>
<evidence type="ECO:0000313" key="3">
    <source>
        <dbReference type="Proteomes" id="UP001155110"/>
    </source>
</evidence>
<name>A0AAW5P7N3_9BACT</name>
<dbReference type="RefSeq" id="WP_259258335.1">
    <property type="nucleotide sequence ID" value="NZ_JANTZM010000007.1"/>
</dbReference>